<feature type="non-terminal residue" evidence="2">
    <location>
        <position position="39"/>
    </location>
</feature>
<feature type="region of interest" description="Disordered" evidence="1">
    <location>
        <begin position="1"/>
        <end position="39"/>
    </location>
</feature>
<evidence type="ECO:0000256" key="1">
    <source>
        <dbReference type="SAM" id="MobiDB-lite"/>
    </source>
</evidence>
<dbReference type="AlphaFoldDB" id="A0A821YGW3"/>
<evidence type="ECO:0000313" key="2">
    <source>
        <dbReference type="EMBL" id="CAF4961422.1"/>
    </source>
</evidence>
<reference evidence="2" key="1">
    <citation type="submission" date="2021-02" db="EMBL/GenBank/DDBJ databases">
        <authorList>
            <person name="Nowell W R."/>
        </authorList>
    </citation>
    <scope>NUCLEOTIDE SEQUENCE</scope>
</reference>
<sequence>MASLTSSTTSIAHCKSPYSTRNDVADGGGNGTIVDKRGP</sequence>
<gene>
    <name evidence="2" type="ORF">UJA718_LOCUS48268</name>
</gene>
<dbReference type="Proteomes" id="UP000663873">
    <property type="component" value="Unassembled WGS sequence"/>
</dbReference>
<organism evidence="2 3">
    <name type="scientific">Rotaria socialis</name>
    <dbReference type="NCBI Taxonomy" id="392032"/>
    <lineage>
        <taxon>Eukaryota</taxon>
        <taxon>Metazoa</taxon>
        <taxon>Spiralia</taxon>
        <taxon>Gnathifera</taxon>
        <taxon>Rotifera</taxon>
        <taxon>Eurotatoria</taxon>
        <taxon>Bdelloidea</taxon>
        <taxon>Philodinida</taxon>
        <taxon>Philodinidae</taxon>
        <taxon>Rotaria</taxon>
    </lineage>
</organism>
<dbReference type="EMBL" id="CAJOBP010095661">
    <property type="protein sequence ID" value="CAF4961422.1"/>
    <property type="molecule type" value="Genomic_DNA"/>
</dbReference>
<feature type="compositionally biased region" description="Polar residues" evidence="1">
    <location>
        <begin position="1"/>
        <end position="22"/>
    </location>
</feature>
<name>A0A821YGW3_9BILA</name>
<protein>
    <submittedName>
        <fullName evidence="2">Uncharacterized protein</fullName>
    </submittedName>
</protein>
<keyword evidence="3" id="KW-1185">Reference proteome</keyword>
<proteinExistence type="predicted"/>
<evidence type="ECO:0000313" key="3">
    <source>
        <dbReference type="Proteomes" id="UP000663873"/>
    </source>
</evidence>
<accession>A0A821YGW3</accession>
<comment type="caution">
    <text evidence="2">The sequence shown here is derived from an EMBL/GenBank/DDBJ whole genome shotgun (WGS) entry which is preliminary data.</text>
</comment>